<protein>
    <submittedName>
        <fullName evidence="1">Uncharacterized protein</fullName>
    </submittedName>
</protein>
<accession>A0A5D0HM25</accession>
<name>A0A5D0HM25_9FLAO</name>
<keyword evidence="2" id="KW-1185">Reference proteome</keyword>
<dbReference type="OrthoDB" id="1121857at2"/>
<dbReference type="EMBL" id="VSDQ01000718">
    <property type="protein sequence ID" value="TYA71349.1"/>
    <property type="molecule type" value="Genomic_DNA"/>
</dbReference>
<organism evidence="1 2">
    <name type="scientific">Seonamhaeicola marinus</name>
    <dbReference type="NCBI Taxonomy" id="1912246"/>
    <lineage>
        <taxon>Bacteria</taxon>
        <taxon>Pseudomonadati</taxon>
        <taxon>Bacteroidota</taxon>
        <taxon>Flavobacteriia</taxon>
        <taxon>Flavobacteriales</taxon>
        <taxon>Flavobacteriaceae</taxon>
    </lineage>
</organism>
<comment type="caution">
    <text evidence="1">The sequence shown here is derived from an EMBL/GenBank/DDBJ whole genome shotgun (WGS) entry which is preliminary data.</text>
</comment>
<evidence type="ECO:0000313" key="2">
    <source>
        <dbReference type="Proteomes" id="UP000323930"/>
    </source>
</evidence>
<dbReference type="AlphaFoldDB" id="A0A5D0HM25"/>
<dbReference type="Proteomes" id="UP000323930">
    <property type="component" value="Unassembled WGS sequence"/>
</dbReference>
<gene>
    <name evidence="1" type="ORF">FUA24_17345</name>
</gene>
<sequence length="88" mass="9919">MANKRNLKKDINNVLGDIIEEVYVWEMENTDKGTEGSEAIIDEAIQTFDDLIAKVNAKNVENVKAHFKTISAELEDKGKSLLDKLNKL</sequence>
<dbReference type="RefSeq" id="WP_148544337.1">
    <property type="nucleotide sequence ID" value="NZ_VSDQ01000718.1"/>
</dbReference>
<proteinExistence type="predicted"/>
<reference evidence="1 2" key="1">
    <citation type="submission" date="2019-08" db="EMBL/GenBank/DDBJ databases">
        <title>Seonamhaeicola sediminis sp. nov., isolated from marine sediment.</title>
        <authorList>
            <person name="Cao W.R."/>
        </authorList>
    </citation>
    <scope>NUCLEOTIDE SEQUENCE [LARGE SCALE GENOMIC DNA]</scope>
    <source>
        <strain evidence="1 2">B011</strain>
    </source>
</reference>
<evidence type="ECO:0000313" key="1">
    <source>
        <dbReference type="EMBL" id="TYA71349.1"/>
    </source>
</evidence>